<evidence type="ECO:0000313" key="5">
    <source>
        <dbReference type="EMBL" id="GBP31452.1"/>
    </source>
</evidence>
<evidence type="ECO:0000259" key="4">
    <source>
        <dbReference type="Pfam" id="PF04500"/>
    </source>
</evidence>
<protein>
    <recommendedName>
        <fullName evidence="4">FLYWCH-type domain-containing protein</fullName>
    </recommendedName>
</protein>
<name>A0A4C1UZS3_EUMVA</name>
<reference evidence="5 6" key="1">
    <citation type="journal article" date="2019" name="Commun. Biol.">
        <title>The bagworm genome reveals a unique fibroin gene that provides high tensile strength.</title>
        <authorList>
            <person name="Kono N."/>
            <person name="Nakamura H."/>
            <person name="Ohtoshi R."/>
            <person name="Tomita M."/>
            <person name="Numata K."/>
            <person name="Arakawa K."/>
        </authorList>
    </citation>
    <scope>NUCLEOTIDE SEQUENCE [LARGE SCALE GENOMIC DNA]</scope>
</reference>
<keyword evidence="2" id="KW-0863">Zinc-finger</keyword>
<dbReference type="AlphaFoldDB" id="A0A4C1UZS3"/>
<feature type="domain" description="FLYWCH-type" evidence="4">
    <location>
        <begin position="28"/>
        <end position="80"/>
    </location>
</feature>
<proteinExistence type="predicted"/>
<comment type="caution">
    <text evidence="5">The sequence shown here is derived from an EMBL/GenBank/DDBJ whole genome shotgun (WGS) entry which is preliminary data.</text>
</comment>
<organism evidence="5 6">
    <name type="scientific">Eumeta variegata</name>
    <name type="common">Bagworm moth</name>
    <name type="synonym">Eumeta japonica</name>
    <dbReference type="NCBI Taxonomy" id="151549"/>
    <lineage>
        <taxon>Eukaryota</taxon>
        <taxon>Metazoa</taxon>
        <taxon>Ecdysozoa</taxon>
        <taxon>Arthropoda</taxon>
        <taxon>Hexapoda</taxon>
        <taxon>Insecta</taxon>
        <taxon>Pterygota</taxon>
        <taxon>Neoptera</taxon>
        <taxon>Endopterygota</taxon>
        <taxon>Lepidoptera</taxon>
        <taxon>Glossata</taxon>
        <taxon>Ditrysia</taxon>
        <taxon>Tineoidea</taxon>
        <taxon>Psychidae</taxon>
        <taxon>Oiketicinae</taxon>
        <taxon>Eumeta</taxon>
    </lineage>
</organism>
<dbReference type="Gene3D" id="2.20.25.240">
    <property type="match status" value="2"/>
</dbReference>
<evidence type="ECO:0000313" key="6">
    <source>
        <dbReference type="Proteomes" id="UP000299102"/>
    </source>
</evidence>
<gene>
    <name evidence="5" type="ORF">EVAR_17941_1</name>
</gene>
<accession>A0A4C1UZS3</accession>
<sequence>MVEKSLVTDLYRTPWDTGIRVQNMVLGKTRRGNPRLMIGLQRFTVHRRSGPKIRWQCAKRSGNNCNATAYTVDDQIIKILANSSFIGATFGVTKAGNPVIEFGQYRFNRVNRTKESGKVRWTCNKNPSGCRASIVTLENVIIKTLNRHNH</sequence>
<dbReference type="Proteomes" id="UP000299102">
    <property type="component" value="Unassembled WGS sequence"/>
</dbReference>
<dbReference type="Pfam" id="PF04500">
    <property type="entry name" value="FLYWCH"/>
    <property type="match status" value="2"/>
</dbReference>
<keyword evidence="3" id="KW-0862">Zinc</keyword>
<feature type="domain" description="FLYWCH-type" evidence="4">
    <location>
        <begin position="93"/>
        <end position="150"/>
    </location>
</feature>
<dbReference type="OrthoDB" id="7962512at2759"/>
<dbReference type="GO" id="GO:0008270">
    <property type="term" value="F:zinc ion binding"/>
    <property type="evidence" value="ECO:0007669"/>
    <property type="project" value="UniProtKB-KW"/>
</dbReference>
<keyword evidence="6" id="KW-1185">Reference proteome</keyword>
<keyword evidence="1" id="KW-0479">Metal-binding</keyword>
<evidence type="ECO:0000256" key="2">
    <source>
        <dbReference type="ARBA" id="ARBA00022771"/>
    </source>
</evidence>
<dbReference type="InterPro" id="IPR007588">
    <property type="entry name" value="Znf_FLYWCH"/>
</dbReference>
<dbReference type="EMBL" id="BGZK01000246">
    <property type="protein sequence ID" value="GBP31452.1"/>
    <property type="molecule type" value="Genomic_DNA"/>
</dbReference>
<evidence type="ECO:0000256" key="1">
    <source>
        <dbReference type="ARBA" id="ARBA00022723"/>
    </source>
</evidence>
<evidence type="ECO:0000256" key="3">
    <source>
        <dbReference type="ARBA" id="ARBA00022833"/>
    </source>
</evidence>